<evidence type="ECO:0000313" key="3">
    <source>
        <dbReference type="Proteomes" id="UP000299102"/>
    </source>
</evidence>
<name>A0A4C1ZH16_EUMVA</name>
<protein>
    <submittedName>
        <fullName evidence="2">Uncharacterized protein</fullName>
    </submittedName>
</protein>
<dbReference type="EMBL" id="BGZK01001793">
    <property type="protein sequence ID" value="GBP86404.1"/>
    <property type="molecule type" value="Genomic_DNA"/>
</dbReference>
<feature type="region of interest" description="Disordered" evidence="1">
    <location>
        <begin position="49"/>
        <end position="81"/>
    </location>
</feature>
<organism evidence="2 3">
    <name type="scientific">Eumeta variegata</name>
    <name type="common">Bagworm moth</name>
    <name type="synonym">Eumeta japonica</name>
    <dbReference type="NCBI Taxonomy" id="151549"/>
    <lineage>
        <taxon>Eukaryota</taxon>
        <taxon>Metazoa</taxon>
        <taxon>Ecdysozoa</taxon>
        <taxon>Arthropoda</taxon>
        <taxon>Hexapoda</taxon>
        <taxon>Insecta</taxon>
        <taxon>Pterygota</taxon>
        <taxon>Neoptera</taxon>
        <taxon>Endopterygota</taxon>
        <taxon>Lepidoptera</taxon>
        <taxon>Glossata</taxon>
        <taxon>Ditrysia</taxon>
        <taxon>Tineoidea</taxon>
        <taxon>Psychidae</taxon>
        <taxon>Oiketicinae</taxon>
        <taxon>Eumeta</taxon>
    </lineage>
</organism>
<comment type="caution">
    <text evidence="2">The sequence shown here is derived from an EMBL/GenBank/DDBJ whole genome shotgun (WGS) entry which is preliminary data.</text>
</comment>
<accession>A0A4C1ZH16</accession>
<keyword evidence="3" id="KW-1185">Reference proteome</keyword>
<proteinExistence type="predicted"/>
<evidence type="ECO:0000313" key="2">
    <source>
        <dbReference type="EMBL" id="GBP86404.1"/>
    </source>
</evidence>
<sequence>MNKSNLYRNGDDVADCRVRLGAPSAPTLIRRHLEAISCTYCKTARPVVKRARTHRPTTTLVDTDLTRRRRRSERVHRRTKR</sequence>
<gene>
    <name evidence="2" type="ORF">EVAR_62837_1</name>
</gene>
<feature type="compositionally biased region" description="Basic residues" evidence="1">
    <location>
        <begin position="67"/>
        <end position="81"/>
    </location>
</feature>
<dbReference type="AlphaFoldDB" id="A0A4C1ZH16"/>
<dbReference type="Proteomes" id="UP000299102">
    <property type="component" value="Unassembled WGS sequence"/>
</dbReference>
<evidence type="ECO:0000256" key="1">
    <source>
        <dbReference type="SAM" id="MobiDB-lite"/>
    </source>
</evidence>
<reference evidence="2 3" key="1">
    <citation type="journal article" date="2019" name="Commun. Biol.">
        <title>The bagworm genome reveals a unique fibroin gene that provides high tensile strength.</title>
        <authorList>
            <person name="Kono N."/>
            <person name="Nakamura H."/>
            <person name="Ohtoshi R."/>
            <person name="Tomita M."/>
            <person name="Numata K."/>
            <person name="Arakawa K."/>
        </authorList>
    </citation>
    <scope>NUCLEOTIDE SEQUENCE [LARGE SCALE GENOMIC DNA]</scope>
</reference>